<keyword evidence="7" id="KW-0206">Cytoskeleton</keyword>
<keyword evidence="5" id="KW-0282">Flagellum</keyword>
<organism evidence="9 10">
    <name type="scientific">Opisthorchis viverrini</name>
    <name type="common">Southeast Asian liver fluke</name>
    <dbReference type="NCBI Taxonomy" id="6198"/>
    <lineage>
        <taxon>Eukaryota</taxon>
        <taxon>Metazoa</taxon>
        <taxon>Spiralia</taxon>
        <taxon>Lophotrochozoa</taxon>
        <taxon>Platyhelminthes</taxon>
        <taxon>Trematoda</taxon>
        <taxon>Digenea</taxon>
        <taxon>Opisthorchiida</taxon>
        <taxon>Opisthorchiata</taxon>
        <taxon>Opisthorchiidae</taxon>
        <taxon>Opisthorchis</taxon>
    </lineage>
</organism>
<evidence type="ECO:0000313" key="10">
    <source>
        <dbReference type="Proteomes" id="UP000243686"/>
    </source>
</evidence>
<keyword evidence="4" id="KW-0677">Repeat</keyword>
<evidence type="ECO:0000256" key="1">
    <source>
        <dbReference type="ARBA" id="ARBA00004230"/>
    </source>
</evidence>
<accession>A0A1S8WPL8</accession>
<dbReference type="AlphaFoldDB" id="A0A1S8WPL8"/>
<dbReference type="Proteomes" id="UP000243686">
    <property type="component" value="Unassembled WGS sequence"/>
</dbReference>
<dbReference type="SUPFAM" id="SSF82185">
    <property type="entry name" value="Histone H3 K4-specific methyltransferase SET7/9 N-terminal domain"/>
    <property type="match status" value="2"/>
</dbReference>
<proteinExistence type="predicted"/>
<dbReference type="Pfam" id="PF02493">
    <property type="entry name" value="MORN"/>
    <property type="match status" value="5"/>
</dbReference>
<dbReference type="EMBL" id="KV897715">
    <property type="protein sequence ID" value="OON16365.1"/>
    <property type="molecule type" value="Genomic_DNA"/>
</dbReference>
<dbReference type="InterPro" id="IPR003409">
    <property type="entry name" value="MORN"/>
</dbReference>
<evidence type="ECO:0000256" key="5">
    <source>
        <dbReference type="ARBA" id="ARBA00022846"/>
    </source>
</evidence>
<reference evidence="9 10" key="1">
    <citation type="submission" date="2015-03" db="EMBL/GenBank/DDBJ databases">
        <title>Draft genome of the nematode, Opisthorchis viverrini.</title>
        <authorList>
            <person name="Mitreva M."/>
        </authorList>
    </citation>
    <scope>NUCLEOTIDE SEQUENCE [LARGE SCALE GENOMIC DNA]</scope>
    <source>
        <strain evidence="9">Khon Kaen</strain>
    </source>
</reference>
<dbReference type="GO" id="GO:0005930">
    <property type="term" value="C:axoneme"/>
    <property type="evidence" value="ECO:0007669"/>
    <property type="project" value="UniProtKB-SubCell"/>
</dbReference>
<gene>
    <name evidence="9" type="ORF">X801_07823</name>
</gene>
<dbReference type="GO" id="GO:0031514">
    <property type="term" value="C:motile cilium"/>
    <property type="evidence" value="ECO:0007669"/>
    <property type="project" value="UniProtKB-SubCell"/>
</dbReference>
<name>A0A1S8WPL8_OPIVI</name>
<evidence type="ECO:0000256" key="4">
    <source>
        <dbReference type="ARBA" id="ARBA00022737"/>
    </source>
</evidence>
<evidence type="ECO:0000256" key="2">
    <source>
        <dbReference type="ARBA" id="ARBA00004430"/>
    </source>
</evidence>
<keyword evidence="6" id="KW-0969">Cilium</keyword>
<keyword evidence="3" id="KW-0963">Cytoplasm</keyword>
<protein>
    <submittedName>
        <fullName evidence="9">MORN repeat protein</fullName>
    </submittedName>
</protein>
<dbReference type="PANTHER" id="PTHR46613">
    <property type="entry name" value="RADIAL SPOKE HEAD 10 HOMOLOG B-RELATED"/>
    <property type="match status" value="1"/>
</dbReference>
<evidence type="ECO:0000256" key="7">
    <source>
        <dbReference type="ARBA" id="ARBA00023212"/>
    </source>
</evidence>
<evidence type="ECO:0000256" key="8">
    <source>
        <dbReference type="ARBA" id="ARBA00023273"/>
    </source>
</evidence>
<dbReference type="Gene3D" id="2.20.110.10">
    <property type="entry name" value="Histone H3 K4-specific methyltransferase SET7/9 N-terminal domain"/>
    <property type="match status" value="2"/>
</dbReference>
<evidence type="ECO:0000256" key="3">
    <source>
        <dbReference type="ARBA" id="ARBA00022490"/>
    </source>
</evidence>
<keyword evidence="10" id="KW-1185">Reference proteome</keyword>
<evidence type="ECO:0000256" key="6">
    <source>
        <dbReference type="ARBA" id="ARBA00023069"/>
    </source>
</evidence>
<dbReference type="PANTHER" id="PTHR46613:SF1">
    <property type="entry name" value="RADIAL SPOKE HEAD 10 HOMOLOG B-RELATED"/>
    <property type="match status" value="1"/>
</dbReference>
<dbReference type="SMART" id="SM00698">
    <property type="entry name" value="MORN"/>
    <property type="match status" value="4"/>
</dbReference>
<evidence type="ECO:0000313" key="9">
    <source>
        <dbReference type="EMBL" id="OON16365.1"/>
    </source>
</evidence>
<keyword evidence="8" id="KW-0966">Cell projection</keyword>
<sequence length="162" mass="18760">MSGPSQMKSADYLHPQNNWNNAIFILSAQGRLEYTSDGSCYYEGDWFEDIRQGYGVSKYPDGTTYEGEWFDGNRCGYGTMHWKDRDEIYSGRWVAGKQEGQGSHAWHILRVRTTQYTLPNVYDGEWKNGVRHGFGVFHYPNGSKYAGYWKDNMKHGKVEEVT</sequence>
<comment type="subcellular location">
    <subcellularLocation>
        <location evidence="1">Cell projection</location>
        <location evidence="1">Cilium</location>
        <location evidence="1">Flagellum</location>
    </subcellularLocation>
    <subcellularLocation>
        <location evidence="2">Cytoplasm</location>
        <location evidence="2">Cytoskeleton</location>
        <location evidence="2">Cilium axoneme</location>
    </subcellularLocation>
</comment>